<dbReference type="InterPro" id="IPR011004">
    <property type="entry name" value="Trimer_LpxA-like_sf"/>
</dbReference>
<evidence type="ECO:0000256" key="1">
    <source>
        <dbReference type="ARBA" id="ARBA00007274"/>
    </source>
</evidence>
<dbReference type="InterPro" id="IPR001451">
    <property type="entry name" value="Hexapep"/>
</dbReference>
<evidence type="ECO:0000313" key="4">
    <source>
        <dbReference type="EMBL" id="MBO3115780.1"/>
    </source>
</evidence>
<name>A0ABS3T227_9FLAO</name>
<evidence type="ECO:0000256" key="2">
    <source>
        <dbReference type="ARBA" id="ARBA00022679"/>
    </source>
</evidence>
<comment type="similarity">
    <text evidence="1">Belongs to the transferase hexapeptide repeat family.</text>
</comment>
<dbReference type="EMBL" id="JAGEVF010000002">
    <property type="protein sequence ID" value="MBO3115780.1"/>
    <property type="molecule type" value="Genomic_DNA"/>
</dbReference>
<dbReference type="InterPro" id="IPR045304">
    <property type="entry name" value="LbH_SAT"/>
</dbReference>
<gene>
    <name evidence="4" type="ORF">J4050_03430</name>
</gene>
<proteinExistence type="inferred from homology"/>
<dbReference type="Pfam" id="PF00132">
    <property type="entry name" value="Hexapep"/>
    <property type="match status" value="1"/>
</dbReference>
<dbReference type="Gene3D" id="2.160.10.10">
    <property type="entry name" value="Hexapeptide repeat proteins"/>
    <property type="match status" value="1"/>
</dbReference>
<accession>A0ABS3T227</accession>
<reference evidence="4 5" key="1">
    <citation type="submission" date="2021-03" db="EMBL/GenBank/DDBJ databases">
        <title>Winogradskyella sp. nov., isolated from costal sediment.</title>
        <authorList>
            <person name="Gao C."/>
        </authorList>
    </citation>
    <scope>NUCLEOTIDE SEQUENCE [LARGE SCALE GENOMIC DNA]</scope>
    <source>
        <strain evidence="4 5">DF17</strain>
    </source>
</reference>
<dbReference type="InterPro" id="IPR005881">
    <property type="entry name" value="Ser_O-AcTrfase"/>
</dbReference>
<dbReference type="PIRSF" id="PIRSF000441">
    <property type="entry name" value="CysE"/>
    <property type="match status" value="1"/>
</dbReference>
<keyword evidence="5" id="KW-1185">Reference proteome</keyword>
<protein>
    <submittedName>
        <fullName evidence="4">Serine acetyltransferase</fullName>
    </submittedName>
</protein>
<organism evidence="4 5">
    <name type="scientific">Winogradskyella pelagia</name>
    <dbReference type="NCBI Taxonomy" id="2819984"/>
    <lineage>
        <taxon>Bacteria</taxon>
        <taxon>Pseudomonadati</taxon>
        <taxon>Bacteroidota</taxon>
        <taxon>Flavobacteriia</taxon>
        <taxon>Flavobacteriales</taxon>
        <taxon>Flavobacteriaceae</taxon>
        <taxon>Winogradskyella</taxon>
    </lineage>
</organism>
<dbReference type="Proteomes" id="UP000676776">
    <property type="component" value="Unassembled WGS sequence"/>
</dbReference>
<sequence length="152" mass="16682">MAKTLNPSFSALYSYRIGSYYFHSNNRLFKFLGSRMRMKLIFKMNCDISFLAKIGDRLRLPHPLGVVIGAGVEIGNNVIIFQNVTLGSDGKKGKEKSYPKVGDNVIIYADSIILGNVKIGDNSVVGAKTFVTIDVPPNSLVIGNPCKIIIKN</sequence>
<dbReference type="CDD" id="cd03354">
    <property type="entry name" value="LbH_SAT"/>
    <property type="match status" value="1"/>
</dbReference>
<keyword evidence="3" id="KW-0012">Acyltransferase</keyword>
<keyword evidence="2" id="KW-0808">Transferase</keyword>
<dbReference type="PANTHER" id="PTHR42811">
    <property type="entry name" value="SERINE ACETYLTRANSFERASE"/>
    <property type="match status" value="1"/>
</dbReference>
<comment type="caution">
    <text evidence="4">The sequence shown here is derived from an EMBL/GenBank/DDBJ whole genome shotgun (WGS) entry which is preliminary data.</text>
</comment>
<evidence type="ECO:0000313" key="5">
    <source>
        <dbReference type="Proteomes" id="UP000676776"/>
    </source>
</evidence>
<evidence type="ECO:0000256" key="3">
    <source>
        <dbReference type="ARBA" id="ARBA00023315"/>
    </source>
</evidence>
<dbReference type="SUPFAM" id="SSF51161">
    <property type="entry name" value="Trimeric LpxA-like enzymes"/>
    <property type="match status" value="1"/>
</dbReference>